<gene>
    <name evidence="3" type="ORF">CFK37_08810</name>
</gene>
<dbReference type="KEGG" id="vil:CFK37_08810"/>
<dbReference type="PANTHER" id="PTHR40516:SF1">
    <property type="entry name" value="ANTITOXIN CHPS-RELATED"/>
    <property type="match status" value="1"/>
</dbReference>
<dbReference type="GO" id="GO:0097351">
    <property type="term" value="F:toxin sequestering activity"/>
    <property type="evidence" value="ECO:0007669"/>
    <property type="project" value="InterPro"/>
</dbReference>
<sequence>MKTNKRKGVFSMTTKVQKWGNSLGVRIPQRVAERFDIENGSELELSVDEKGIILKPVVEDPTLEELLDQITEDNRHEEIDFGKSEGNELL</sequence>
<dbReference type="EMBL" id="CP022315">
    <property type="protein sequence ID" value="ASK62254.1"/>
    <property type="molecule type" value="Genomic_DNA"/>
</dbReference>
<keyword evidence="4" id="KW-1185">Reference proteome</keyword>
<dbReference type="AlphaFoldDB" id="A0A220U1Y1"/>
<keyword evidence="1 3" id="KW-0238">DNA-binding</keyword>
<dbReference type="Proteomes" id="UP000198312">
    <property type="component" value="Chromosome"/>
</dbReference>
<dbReference type="PANTHER" id="PTHR40516">
    <property type="entry name" value="ANTITOXIN CHPS-RELATED"/>
    <property type="match status" value="1"/>
</dbReference>
<reference evidence="3 4" key="1">
    <citation type="submission" date="2017-07" db="EMBL/GenBank/DDBJ databases">
        <title>Virgibacillus sp. LM2416.</title>
        <authorList>
            <person name="Tak E.J."/>
            <person name="Bae J.-W."/>
        </authorList>
    </citation>
    <scope>NUCLEOTIDE SEQUENCE [LARGE SCALE GENOMIC DNA]</scope>
    <source>
        <strain evidence="3 4">LM2416</strain>
    </source>
</reference>
<dbReference type="Gene3D" id="2.10.260.10">
    <property type="match status" value="1"/>
</dbReference>
<dbReference type="GO" id="GO:0003677">
    <property type="term" value="F:DNA binding"/>
    <property type="evidence" value="ECO:0007669"/>
    <property type="project" value="UniProtKB-UniRule"/>
</dbReference>
<protein>
    <submittedName>
        <fullName evidence="3">AbrB/MazE/SpoVT family DNA-binding domain-containing protein</fullName>
    </submittedName>
</protein>
<accession>A0A220U1Y1</accession>
<dbReference type="InterPro" id="IPR039052">
    <property type="entry name" value="Antitox_PemI-like"/>
</dbReference>
<evidence type="ECO:0000313" key="3">
    <source>
        <dbReference type="EMBL" id="ASK62254.1"/>
    </source>
</evidence>
<dbReference type="InterPro" id="IPR007159">
    <property type="entry name" value="SpoVT-AbrB_dom"/>
</dbReference>
<dbReference type="InterPro" id="IPR037914">
    <property type="entry name" value="SpoVT-AbrB_sf"/>
</dbReference>
<dbReference type="SUPFAM" id="SSF89447">
    <property type="entry name" value="AbrB/MazE/MraZ-like"/>
    <property type="match status" value="1"/>
</dbReference>
<feature type="domain" description="SpoVT-AbrB" evidence="2">
    <location>
        <begin position="14"/>
        <end position="59"/>
    </location>
</feature>
<name>A0A220U1Y1_9BACI</name>
<dbReference type="SMART" id="SM00966">
    <property type="entry name" value="SpoVT_AbrB"/>
    <property type="match status" value="1"/>
</dbReference>
<proteinExistence type="predicted"/>
<dbReference type="PROSITE" id="PS51740">
    <property type="entry name" value="SPOVT_ABRB"/>
    <property type="match status" value="1"/>
</dbReference>
<dbReference type="RefSeq" id="WP_089061514.1">
    <property type="nucleotide sequence ID" value="NZ_CP022315.1"/>
</dbReference>
<organism evidence="3 4">
    <name type="scientific">Virgibacillus phasianinus</name>
    <dbReference type="NCBI Taxonomy" id="2017483"/>
    <lineage>
        <taxon>Bacteria</taxon>
        <taxon>Bacillati</taxon>
        <taxon>Bacillota</taxon>
        <taxon>Bacilli</taxon>
        <taxon>Bacillales</taxon>
        <taxon>Bacillaceae</taxon>
        <taxon>Virgibacillus</taxon>
    </lineage>
</organism>
<evidence type="ECO:0000259" key="2">
    <source>
        <dbReference type="PROSITE" id="PS51740"/>
    </source>
</evidence>
<evidence type="ECO:0000313" key="4">
    <source>
        <dbReference type="Proteomes" id="UP000198312"/>
    </source>
</evidence>
<evidence type="ECO:0000256" key="1">
    <source>
        <dbReference type="PROSITE-ProRule" id="PRU01076"/>
    </source>
</evidence>
<dbReference type="Pfam" id="PF04014">
    <property type="entry name" value="MazE_antitoxin"/>
    <property type="match status" value="1"/>
</dbReference>
<dbReference type="OrthoDB" id="9795766at2"/>